<organism evidence="3 4">
    <name type="scientific">Carpinus fangiana</name>
    <dbReference type="NCBI Taxonomy" id="176857"/>
    <lineage>
        <taxon>Eukaryota</taxon>
        <taxon>Viridiplantae</taxon>
        <taxon>Streptophyta</taxon>
        <taxon>Embryophyta</taxon>
        <taxon>Tracheophyta</taxon>
        <taxon>Spermatophyta</taxon>
        <taxon>Magnoliopsida</taxon>
        <taxon>eudicotyledons</taxon>
        <taxon>Gunneridae</taxon>
        <taxon>Pentapetalae</taxon>
        <taxon>rosids</taxon>
        <taxon>fabids</taxon>
        <taxon>Fagales</taxon>
        <taxon>Betulaceae</taxon>
        <taxon>Carpinus</taxon>
    </lineage>
</organism>
<gene>
    <name evidence="3" type="ORF">FH972_006523</name>
</gene>
<proteinExistence type="predicted"/>
<feature type="coiled-coil region" evidence="1">
    <location>
        <begin position="56"/>
        <end position="101"/>
    </location>
</feature>
<evidence type="ECO:0000256" key="2">
    <source>
        <dbReference type="SAM" id="MobiDB-lite"/>
    </source>
</evidence>
<dbReference type="OrthoDB" id="689590at2759"/>
<keyword evidence="4" id="KW-1185">Reference proteome</keyword>
<accession>A0A5N6QW17</accession>
<evidence type="ECO:0000256" key="1">
    <source>
        <dbReference type="SAM" id="Coils"/>
    </source>
</evidence>
<sequence>MAKKKVTRQAEVHKEEAAQPQDQSQTHQAKPMDDPAEKLQNLKSLNSLLLKETFERRQQVESLEQAKQALEAELNRSGMEKKALEAELTCVSEESVGLELEKSVIFAFWETQMVEIGVGFDGLVREKGEIEKMKCEREAEIGFLKKEANELVANLENERGRLSRVCWERDLLKTEIDDHVQEANGLRENMVEMEKKDERSVEEIEKLKVECEGLLKEKLETEKAVKALKRQKESVQGNLEQSMEVINSLKSEIEGVIRAKSEVERERTTQEVKIGELEKEVGELNGIVMTLREEEEILHAKVLELEKMIGQAMDKEKEMALQINVLVEEKREKEQNIEKLKDQRDSVQRILDMTSKESEGRLQKIEELIREESEIGKLKLSLESKIVQLETEVDSLRNAISILRESCREEEEKNKQLVIEVGRFRDAFDRLTLERDEVQKGFDEERKKVKSMEVVVLEKEKRIEETVEELGQMRSERENLIERNKAIESSVEVLVKEKDLVQENLVEAQRGIADLRAKMESAGINSKRALSMMKNTAALVCHSTDDRDSKEKVAINEQKLEEEIQPYAVELDAIKNAFRNKEKMVEDMKKQLDFLQSSVAEAHKRKNFWTLVSSATTIVAAASVAYVARGR</sequence>
<name>A0A5N6QW17_9ROSI</name>
<feature type="coiled-coil region" evidence="1">
    <location>
        <begin position="141"/>
        <end position="294"/>
    </location>
</feature>
<feature type="region of interest" description="Disordered" evidence="2">
    <location>
        <begin position="1"/>
        <end position="36"/>
    </location>
</feature>
<evidence type="ECO:0000313" key="3">
    <source>
        <dbReference type="EMBL" id="KAE8010132.1"/>
    </source>
</evidence>
<feature type="compositionally biased region" description="Basic and acidic residues" evidence="2">
    <location>
        <begin position="8"/>
        <end position="17"/>
    </location>
</feature>
<reference evidence="3 4" key="1">
    <citation type="submission" date="2019-06" db="EMBL/GenBank/DDBJ databases">
        <title>A chromosomal-level reference genome of Carpinus fangiana (Coryloideae, Betulaceae).</title>
        <authorList>
            <person name="Yang X."/>
            <person name="Wang Z."/>
            <person name="Zhang L."/>
            <person name="Hao G."/>
            <person name="Liu J."/>
            <person name="Yang Y."/>
        </authorList>
    </citation>
    <scope>NUCLEOTIDE SEQUENCE [LARGE SCALE GENOMIC DNA]</scope>
    <source>
        <strain evidence="3">Cfa_2016G</strain>
        <tissue evidence="3">Leaf</tissue>
    </source>
</reference>
<feature type="coiled-coil region" evidence="1">
    <location>
        <begin position="456"/>
        <end position="518"/>
    </location>
</feature>
<dbReference type="Gene3D" id="1.20.5.1700">
    <property type="match status" value="1"/>
</dbReference>
<keyword evidence="1" id="KW-0175">Coiled coil</keyword>
<feature type="coiled-coil region" evidence="1">
    <location>
        <begin position="571"/>
        <end position="605"/>
    </location>
</feature>
<dbReference type="EMBL" id="CM017322">
    <property type="protein sequence ID" value="KAE8010132.1"/>
    <property type="molecule type" value="Genomic_DNA"/>
</dbReference>
<feature type="coiled-coil region" evidence="1">
    <location>
        <begin position="323"/>
        <end position="420"/>
    </location>
</feature>
<dbReference type="Proteomes" id="UP000327013">
    <property type="component" value="Chromosome 2"/>
</dbReference>
<evidence type="ECO:0000313" key="4">
    <source>
        <dbReference type="Proteomes" id="UP000327013"/>
    </source>
</evidence>
<protein>
    <submittedName>
        <fullName evidence="3">Uncharacterized protein</fullName>
    </submittedName>
</protein>
<dbReference type="AlphaFoldDB" id="A0A5N6QW17"/>